<organism evidence="9 11">
    <name type="scientific">Chryseobacterium contaminans</name>
    <dbReference type="NCBI Taxonomy" id="1423959"/>
    <lineage>
        <taxon>Bacteria</taxon>
        <taxon>Pseudomonadati</taxon>
        <taxon>Bacteroidota</taxon>
        <taxon>Flavobacteriia</taxon>
        <taxon>Flavobacteriales</taxon>
        <taxon>Weeksellaceae</taxon>
        <taxon>Chryseobacterium group</taxon>
        <taxon>Chryseobacterium</taxon>
    </lineage>
</organism>
<dbReference type="InterPro" id="IPR002129">
    <property type="entry name" value="PyrdxlP-dep_de-COase"/>
</dbReference>
<keyword evidence="10" id="KW-1185">Reference proteome</keyword>
<dbReference type="Proteomes" id="UP000184069">
    <property type="component" value="Unassembled WGS sequence"/>
</dbReference>
<dbReference type="Proteomes" id="UP000093508">
    <property type="component" value="Unassembled WGS sequence"/>
</dbReference>
<name>A0A1M7DSH7_9FLAO</name>
<dbReference type="GO" id="GO:0016831">
    <property type="term" value="F:carboxy-lyase activity"/>
    <property type="evidence" value="ECO:0007669"/>
    <property type="project" value="UniProtKB-KW"/>
</dbReference>
<dbReference type="EMBL" id="MAYF01000017">
    <property type="protein sequence ID" value="OCA80244.1"/>
    <property type="molecule type" value="Genomic_DNA"/>
</dbReference>
<dbReference type="GO" id="GO:0019752">
    <property type="term" value="P:carboxylic acid metabolic process"/>
    <property type="evidence" value="ECO:0007669"/>
    <property type="project" value="InterPro"/>
</dbReference>
<evidence type="ECO:0000313" key="10">
    <source>
        <dbReference type="Proteomes" id="UP000093508"/>
    </source>
</evidence>
<dbReference type="InterPro" id="IPR015422">
    <property type="entry name" value="PyrdxlP-dep_Trfase_small"/>
</dbReference>
<dbReference type="Pfam" id="PF00282">
    <property type="entry name" value="Pyridoxal_deC"/>
    <property type="match status" value="1"/>
</dbReference>
<dbReference type="InterPro" id="IPR015421">
    <property type="entry name" value="PyrdxlP-dep_Trfase_major"/>
</dbReference>
<accession>A0A1M7DSH7</accession>
<evidence type="ECO:0000313" key="8">
    <source>
        <dbReference type="EMBL" id="OCA80244.1"/>
    </source>
</evidence>
<protein>
    <submittedName>
        <fullName evidence="8">Amino acid decarboxylase</fullName>
    </submittedName>
    <submittedName>
        <fullName evidence="9">Glutamate or tyrosine decarboxylase</fullName>
    </submittedName>
</protein>
<dbReference type="InterPro" id="IPR015424">
    <property type="entry name" value="PyrdxlP-dep_Trfase"/>
</dbReference>
<reference evidence="9 11" key="2">
    <citation type="submission" date="2016-11" db="EMBL/GenBank/DDBJ databases">
        <authorList>
            <person name="Jaros S."/>
            <person name="Januszkiewicz K."/>
            <person name="Wedrychowicz H."/>
        </authorList>
    </citation>
    <scope>NUCLEOTIDE SEQUENCE [LARGE SCALE GENOMIC DNA]</scope>
    <source>
        <strain evidence="9 11">DSM 27621</strain>
    </source>
</reference>
<comment type="similarity">
    <text evidence="2 7">Belongs to the group II decarboxylase family.</text>
</comment>
<dbReference type="GO" id="GO:0030170">
    <property type="term" value="F:pyridoxal phosphate binding"/>
    <property type="evidence" value="ECO:0007669"/>
    <property type="project" value="InterPro"/>
</dbReference>
<evidence type="ECO:0000256" key="7">
    <source>
        <dbReference type="RuleBase" id="RU000382"/>
    </source>
</evidence>
<evidence type="ECO:0000313" key="9">
    <source>
        <dbReference type="EMBL" id="SHL82416.1"/>
    </source>
</evidence>
<keyword evidence="5 7" id="KW-0456">Lyase</keyword>
<evidence type="ECO:0000313" key="11">
    <source>
        <dbReference type="Proteomes" id="UP000184069"/>
    </source>
</evidence>
<gene>
    <name evidence="8" type="ORF">BBH99_16175</name>
    <name evidence="9" type="ORF">SAMN05444407_106255</name>
</gene>
<feature type="modified residue" description="N6-(pyridoxal phosphate)lysine" evidence="6">
    <location>
        <position position="296"/>
    </location>
</feature>
<dbReference type="InterPro" id="IPR010977">
    <property type="entry name" value="Aromatic_deC"/>
</dbReference>
<evidence type="ECO:0000256" key="1">
    <source>
        <dbReference type="ARBA" id="ARBA00001933"/>
    </source>
</evidence>
<dbReference type="AlphaFoldDB" id="A0A1M7DSH7"/>
<dbReference type="Gene3D" id="3.90.1150.10">
    <property type="entry name" value="Aspartate Aminotransferase, domain 1"/>
    <property type="match status" value="1"/>
</dbReference>
<comment type="cofactor">
    <cofactor evidence="1 6 7">
        <name>pyridoxal 5'-phosphate</name>
        <dbReference type="ChEBI" id="CHEBI:597326"/>
    </cofactor>
</comment>
<evidence type="ECO:0000256" key="4">
    <source>
        <dbReference type="ARBA" id="ARBA00022898"/>
    </source>
</evidence>
<evidence type="ECO:0000256" key="3">
    <source>
        <dbReference type="ARBA" id="ARBA00022793"/>
    </source>
</evidence>
<keyword evidence="3" id="KW-0210">Decarboxylase</keyword>
<dbReference type="PANTHER" id="PTHR11999">
    <property type="entry name" value="GROUP II PYRIDOXAL-5-PHOSPHATE DECARBOXYLASE"/>
    <property type="match status" value="1"/>
</dbReference>
<keyword evidence="4 6" id="KW-0663">Pyridoxal phosphate</keyword>
<dbReference type="SUPFAM" id="SSF53383">
    <property type="entry name" value="PLP-dependent transferases"/>
    <property type="match status" value="1"/>
</dbReference>
<reference evidence="8 10" key="1">
    <citation type="submission" date="2016-07" db="EMBL/GenBank/DDBJ databases">
        <authorList>
            <person name="Jeong J.-J."/>
            <person name="Kim D.W."/>
            <person name="Sang M.K."/>
            <person name="Choi I.-G."/>
            <person name="Kim K.D."/>
        </authorList>
    </citation>
    <scope>NUCLEOTIDE SEQUENCE [LARGE SCALE GENOMIC DNA]</scope>
    <source>
        <strain evidence="8 10">C-26</strain>
    </source>
</reference>
<dbReference type="STRING" id="1423959.SAMN05444407_106255"/>
<proteinExistence type="inferred from homology"/>
<dbReference type="Gene3D" id="3.40.640.10">
    <property type="entry name" value="Type I PLP-dependent aspartate aminotransferase-like (Major domain)"/>
    <property type="match status" value="1"/>
</dbReference>
<dbReference type="OrthoDB" id="9803665at2"/>
<dbReference type="PANTHER" id="PTHR11999:SF70">
    <property type="entry name" value="MIP05841P"/>
    <property type="match status" value="1"/>
</dbReference>
<evidence type="ECO:0000256" key="2">
    <source>
        <dbReference type="ARBA" id="ARBA00009533"/>
    </source>
</evidence>
<dbReference type="RefSeq" id="WP_066691334.1">
    <property type="nucleotide sequence ID" value="NZ_MAYF01000017.1"/>
</dbReference>
<sequence>MKEHLKNDSVNMSHLLDIIKKQGAEYLNSLADRPTSINTPFVPASANLPEYGYGTEEVIKIFNEKFEPIMVGASGPRYLGFVTGGSTPASIVGDWLTTIYDQNPKSGKGQGDISANVEFEAIRLILELLKLPDSFLGGFVTGATMSNFTCLAVARQWLGKEKGRDIAKEGVSETIKILTATPHSSSIKSLSLLGMGSNSIIKIKTDGNDREAISIKDLEAQIIKLNNEPFILISSGGTVNTVDFDDFKEIKKLKEQYKFWWHIDAAFGGFAACSEHYKHLVEDWEYADSITIDCHKWLNVPYESAIFLVKEQYKVLQVETFQNSNAPYLGDPLDDFSYLNFLPENSRRLKALPAWFSLMAYGKEGYKDIVENNVSLARNFGRLIENSNDFKLLAPVRLNTVCFTLKDNAKQDEVGKFLEMLNSTGKVFMTPTFYNQHNGIRAAFVNWKTNETDVQLIFETMNTIITQLQ</sequence>
<evidence type="ECO:0000256" key="5">
    <source>
        <dbReference type="ARBA" id="ARBA00023239"/>
    </source>
</evidence>
<evidence type="ECO:0000256" key="6">
    <source>
        <dbReference type="PIRSR" id="PIRSR602129-50"/>
    </source>
</evidence>
<dbReference type="EMBL" id="FRBM01000006">
    <property type="protein sequence ID" value="SHL82416.1"/>
    <property type="molecule type" value="Genomic_DNA"/>
</dbReference>